<sequence>MFATLTLSCTTLQYRRTDKEIVKSFAEKDIITELSYYRIDSLDLDIRIQNVEASNSNKKVNVIFFHGSPSSLTAWQAYMGDEYLAEAANLYAIDRPGYGYSNFGKEMPSIDNQAVLMSAIIDDLQLTNVIAVGTSYGGPLAARLATHNKNVKGVMLLSAAMDPSQEKDIWASRFTRWWLTRWMVPTGYRVAGDEKKVHASELKKIEQDWHNLKIPIVHLHGSEDNVVPVGNLKYTDSIFPNSTVKIIPNVGHNLAWERIDIVKPALLKFIEAVF</sequence>
<keyword evidence="2" id="KW-0378">Hydrolase</keyword>
<dbReference type="Proteomes" id="UP000077013">
    <property type="component" value="Unassembled WGS sequence"/>
</dbReference>
<dbReference type="PANTHER" id="PTHR43798">
    <property type="entry name" value="MONOACYLGLYCEROL LIPASE"/>
    <property type="match status" value="1"/>
</dbReference>
<comment type="caution">
    <text evidence="2">The sequence shown here is derived from an EMBL/GenBank/DDBJ whole genome shotgun (WGS) entry which is preliminary data.</text>
</comment>
<dbReference type="InterPro" id="IPR029058">
    <property type="entry name" value="AB_hydrolase_fold"/>
</dbReference>
<evidence type="ECO:0000259" key="1">
    <source>
        <dbReference type="Pfam" id="PF00561"/>
    </source>
</evidence>
<proteinExistence type="predicted"/>
<dbReference type="AlphaFoldDB" id="A0A167IPN7"/>
<dbReference type="OrthoDB" id="1224630at2"/>
<dbReference type="SUPFAM" id="SSF53474">
    <property type="entry name" value="alpha/beta-Hydrolases"/>
    <property type="match status" value="1"/>
</dbReference>
<reference evidence="2 3" key="1">
    <citation type="submission" date="2016-02" db="EMBL/GenBank/DDBJ databases">
        <title>Ulvibacter sp. LPB0005, isolated from Thais luteostoma.</title>
        <authorList>
            <person name="Shin S.-K."/>
            <person name="Yi H."/>
        </authorList>
    </citation>
    <scope>NUCLEOTIDE SEQUENCE [LARGE SCALE GENOMIC DNA]</scope>
    <source>
        <strain evidence="2 3">LPB0005</strain>
    </source>
</reference>
<dbReference type="Pfam" id="PF00561">
    <property type="entry name" value="Abhydrolase_1"/>
    <property type="match status" value="1"/>
</dbReference>
<accession>A0A167IPN7</accession>
<dbReference type="Gene3D" id="3.40.50.1820">
    <property type="entry name" value="alpha/beta hydrolase"/>
    <property type="match status" value="1"/>
</dbReference>
<dbReference type="InterPro" id="IPR000073">
    <property type="entry name" value="AB_hydrolase_1"/>
</dbReference>
<dbReference type="STRING" id="1763537.ULVI_03865"/>
<feature type="domain" description="AB hydrolase-1" evidence="1">
    <location>
        <begin position="62"/>
        <end position="178"/>
    </location>
</feature>
<dbReference type="RefSeq" id="WP_068589942.1">
    <property type="nucleotide sequence ID" value="NZ_LRXL01000026.1"/>
</dbReference>
<dbReference type="GO" id="GO:0016020">
    <property type="term" value="C:membrane"/>
    <property type="evidence" value="ECO:0007669"/>
    <property type="project" value="TreeGrafter"/>
</dbReference>
<keyword evidence="3" id="KW-1185">Reference proteome</keyword>
<gene>
    <name evidence="2" type="ORF">ULVI_03865</name>
</gene>
<organism evidence="2 3">
    <name type="scientific">Cochleicola gelatinilyticus</name>
    <dbReference type="NCBI Taxonomy" id="1763537"/>
    <lineage>
        <taxon>Bacteria</taxon>
        <taxon>Pseudomonadati</taxon>
        <taxon>Bacteroidota</taxon>
        <taxon>Flavobacteriia</taxon>
        <taxon>Flavobacteriales</taxon>
        <taxon>Flavobacteriaceae</taxon>
        <taxon>Cochleicola</taxon>
    </lineage>
</organism>
<dbReference type="InterPro" id="IPR050266">
    <property type="entry name" value="AB_hydrolase_sf"/>
</dbReference>
<name>A0A167IPN7_9FLAO</name>
<dbReference type="EMBL" id="LRXL01000026">
    <property type="protein sequence ID" value="OAB79886.1"/>
    <property type="molecule type" value="Genomic_DNA"/>
</dbReference>
<evidence type="ECO:0000313" key="3">
    <source>
        <dbReference type="Proteomes" id="UP000077013"/>
    </source>
</evidence>
<evidence type="ECO:0000313" key="2">
    <source>
        <dbReference type="EMBL" id="OAB79886.1"/>
    </source>
</evidence>
<protein>
    <submittedName>
        <fullName evidence="2">Alpha/beta hydrolase</fullName>
    </submittedName>
</protein>
<dbReference type="PANTHER" id="PTHR43798:SF33">
    <property type="entry name" value="HYDROLASE, PUTATIVE (AFU_ORTHOLOGUE AFUA_2G14860)-RELATED"/>
    <property type="match status" value="1"/>
</dbReference>
<dbReference type="GO" id="GO:0016787">
    <property type="term" value="F:hydrolase activity"/>
    <property type="evidence" value="ECO:0007669"/>
    <property type="project" value="UniProtKB-KW"/>
</dbReference>